<protein>
    <recommendedName>
        <fullName evidence="6">C2H2-type domain-containing protein</fullName>
    </recommendedName>
</protein>
<feature type="compositionally biased region" description="Pro residues" evidence="5">
    <location>
        <begin position="468"/>
        <end position="496"/>
    </location>
</feature>
<dbReference type="GO" id="GO:0005634">
    <property type="term" value="C:nucleus"/>
    <property type="evidence" value="ECO:0007669"/>
    <property type="project" value="TreeGrafter"/>
</dbReference>
<feature type="region of interest" description="Disordered" evidence="5">
    <location>
        <begin position="465"/>
        <end position="503"/>
    </location>
</feature>
<accession>A0A0A9XM01</accession>
<feature type="domain" description="C2H2-type" evidence="6">
    <location>
        <begin position="155"/>
        <end position="176"/>
    </location>
</feature>
<keyword evidence="3" id="KW-0863">Zinc-finger</keyword>
<evidence type="ECO:0000256" key="2">
    <source>
        <dbReference type="ARBA" id="ARBA00022737"/>
    </source>
</evidence>
<evidence type="ECO:0000256" key="5">
    <source>
        <dbReference type="SAM" id="MobiDB-lite"/>
    </source>
</evidence>
<gene>
    <name evidence="7" type="ORF">CM83_36001</name>
</gene>
<dbReference type="EMBL" id="GBHO01021842">
    <property type="protein sequence ID" value="JAG21762.1"/>
    <property type="molecule type" value="Transcribed_RNA"/>
</dbReference>
<evidence type="ECO:0000259" key="6">
    <source>
        <dbReference type="PROSITE" id="PS00028"/>
    </source>
</evidence>
<dbReference type="SMART" id="SM00355">
    <property type="entry name" value="ZnF_C2H2"/>
    <property type="match status" value="11"/>
</dbReference>
<dbReference type="InterPro" id="IPR013087">
    <property type="entry name" value="Znf_C2H2_type"/>
</dbReference>
<evidence type="ECO:0000313" key="7">
    <source>
        <dbReference type="EMBL" id="JAG21762.1"/>
    </source>
</evidence>
<keyword evidence="1" id="KW-0479">Metal-binding</keyword>
<feature type="domain" description="C2H2-type" evidence="6">
    <location>
        <begin position="219"/>
        <end position="240"/>
    </location>
</feature>
<feature type="non-terminal residue" evidence="7">
    <location>
        <position position="1"/>
    </location>
</feature>
<feature type="domain" description="C2H2-type" evidence="6">
    <location>
        <begin position="63"/>
        <end position="84"/>
    </location>
</feature>
<organism evidence="7">
    <name type="scientific">Lygus hesperus</name>
    <name type="common">Western plant bug</name>
    <dbReference type="NCBI Taxonomy" id="30085"/>
    <lineage>
        <taxon>Eukaryota</taxon>
        <taxon>Metazoa</taxon>
        <taxon>Ecdysozoa</taxon>
        <taxon>Arthropoda</taxon>
        <taxon>Hexapoda</taxon>
        <taxon>Insecta</taxon>
        <taxon>Pterygota</taxon>
        <taxon>Neoptera</taxon>
        <taxon>Paraneoptera</taxon>
        <taxon>Hemiptera</taxon>
        <taxon>Heteroptera</taxon>
        <taxon>Panheteroptera</taxon>
        <taxon>Cimicomorpha</taxon>
        <taxon>Miridae</taxon>
        <taxon>Mirini</taxon>
        <taxon>Lygus</taxon>
    </lineage>
</organism>
<dbReference type="PANTHER" id="PTHR24408">
    <property type="entry name" value="ZINC FINGER PROTEIN"/>
    <property type="match status" value="1"/>
</dbReference>
<dbReference type="Gene3D" id="3.30.160.60">
    <property type="entry name" value="Classic Zinc Finger"/>
    <property type="match status" value="3"/>
</dbReference>
<dbReference type="GO" id="GO:0008270">
    <property type="term" value="F:zinc ion binding"/>
    <property type="evidence" value="ECO:0007669"/>
    <property type="project" value="UniProtKB-KW"/>
</dbReference>
<evidence type="ECO:0000256" key="4">
    <source>
        <dbReference type="ARBA" id="ARBA00022833"/>
    </source>
</evidence>
<evidence type="ECO:0000256" key="1">
    <source>
        <dbReference type="ARBA" id="ARBA00022723"/>
    </source>
</evidence>
<dbReference type="AlphaFoldDB" id="A0A0A9XM01"/>
<dbReference type="PROSITE" id="PS00028">
    <property type="entry name" value="ZINC_FINGER_C2H2_1"/>
    <property type="match status" value="3"/>
</dbReference>
<sequence length="672" mass="74212">TNSNNEKNDYGVDFKLKECSIRLKRLSPSVVNLDSDSESAEEIEGPVTILPDPSPLPLENINCFHCGVVLSSKELLCNHITFEHTINMFLCPHCGDKFNSVLDCNTHIGICDFIIESVTSHITYLCPQCNFSTKDDSILRGHIDTEHKVQCNYSCPSCPFKCVSEMALQNHVKRYHSSSRVTSCIVSSSSSSQSRPVTETIEVLDDTNAEVETPMTLKCPKCQMKYTTPFLLHNHMSRCHGAVSSCSSIVQPAASMQSTPIISTSHIHPSQQNSPRYACKLCPFSSLYASGLNWHMRTIHLTTGVAQPVVELNMSTSLTPQPICSVQKAPMLKTFTKTVPVSGTMFQAQHVLRPTGSVTVPKVRASVVRPINSVKPPPVPAHPPRGLILRMSDPLQPQGISAQKPGQIQPQSMVQVMMNRPLPRVVQSGCTVRQPRIQPSNATPEKTRVKCIFPKTPKDQFVQLAPAQPTPPPTPKTVQPTPPPTPKTVQPIPPPTLKTEIPPETKIDLTDDSVDYGIICPECGETKASYADLGRHIVECHGKLKKQFKCPFCSKVCSSQRGLKHHGQRCRSLPYSNVKCPECSSILQRFEIHSHMVSKHRATGFICSMCNFVSTVNSVMQLHEIVVHNVNPGPGDISCPVCPPHTAIFSSIKSLSLHAQQRHYFLYRTTTK</sequence>
<proteinExistence type="predicted"/>
<dbReference type="GO" id="GO:0043565">
    <property type="term" value="F:sequence-specific DNA binding"/>
    <property type="evidence" value="ECO:0007669"/>
    <property type="project" value="TreeGrafter"/>
</dbReference>
<name>A0A0A9XM01_LYGHE</name>
<keyword evidence="4" id="KW-0862">Zinc</keyword>
<dbReference type="PANTHER" id="PTHR24408:SF58">
    <property type="entry name" value="TRANSCRIPTION FACTOR (TFIIIA), PUTATIVE (AFU_ORTHOLOGUE AFUA_1G05150)-RELATED"/>
    <property type="match status" value="1"/>
</dbReference>
<keyword evidence="2" id="KW-0677">Repeat</keyword>
<dbReference type="GO" id="GO:0000981">
    <property type="term" value="F:DNA-binding transcription factor activity, RNA polymerase II-specific"/>
    <property type="evidence" value="ECO:0007669"/>
    <property type="project" value="TreeGrafter"/>
</dbReference>
<reference evidence="7" key="1">
    <citation type="journal article" date="2014" name="PLoS ONE">
        <title>Transcriptome-Based Identification of ABC Transporters in the Western Tarnished Plant Bug Lygus hesperus.</title>
        <authorList>
            <person name="Hull J.J."/>
            <person name="Chaney K."/>
            <person name="Geib S.M."/>
            <person name="Fabrick J.A."/>
            <person name="Brent C.S."/>
            <person name="Walsh D."/>
            <person name="Lavine L.C."/>
        </authorList>
    </citation>
    <scope>NUCLEOTIDE SEQUENCE</scope>
</reference>
<reference evidence="7" key="2">
    <citation type="submission" date="2014-07" db="EMBL/GenBank/DDBJ databases">
        <authorList>
            <person name="Hull J."/>
        </authorList>
    </citation>
    <scope>NUCLEOTIDE SEQUENCE</scope>
</reference>
<evidence type="ECO:0000256" key="3">
    <source>
        <dbReference type="ARBA" id="ARBA00022771"/>
    </source>
</evidence>